<dbReference type="AlphaFoldDB" id="A0AAN8K7K6"/>
<keyword evidence="2" id="KW-0472">Membrane</keyword>
<protein>
    <submittedName>
        <fullName evidence="3">Uncharacterized protein</fullName>
    </submittedName>
</protein>
<feature type="region of interest" description="Disordered" evidence="1">
    <location>
        <begin position="1"/>
        <end position="31"/>
    </location>
</feature>
<proteinExistence type="predicted"/>
<accession>A0AAN8K7K6</accession>
<keyword evidence="2" id="KW-0812">Transmembrane</keyword>
<dbReference type="EMBL" id="JAZGQO010000002">
    <property type="protein sequence ID" value="KAK6191671.1"/>
    <property type="molecule type" value="Genomic_DNA"/>
</dbReference>
<keyword evidence="2" id="KW-1133">Transmembrane helix</keyword>
<name>A0AAN8K7K6_PATCE</name>
<feature type="compositionally biased region" description="Basic and acidic residues" evidence="1">
    <location>
        <begin position="10"/>
        <end position="19"/>
    </location>
</feature>
<evidence type="ECO:0000256" key="2">
    <source>
        <dbReference type="SAM" id="Phobius"/>
    </source>
</evidence>
<reference evidence="3 4" key="1">
    <citation type="submission" date="2024-01" db="EMBL/GenBank/DDBJ databases">
        <title>The genome of the rayed Mediterranean limpet Patella caerulea (Linnaeus, 1758).</title>
        <authorList>
            <person name="Anh-Thu Weber A."/>
            <person name="Halstead-Nussloch G."/>
        </authorList>
    </citation>
    <scope>NUCLEOTIDE SEQUENCE [LARGE SCALE GENOMIC DNA]</scope>
    <source>
        <strain evidence="3">AATW-2023a</strain>
        <tissue evidence="3">Whole specimen</tissue>
    </source>
</reference>
<feature type="transmembrane region" description="Helical" evidence="2">
    <location>
        <begin position="118"/>
        <end position="139"/>
    </location>
</feature>
<organism evidence="3 4">
    <name type="scientific">Patella caerulea</name>
    <name type="common">Rayed Mediterranean limpet</name>
    <dbReference type="NCBI Taxonomy" id="87958"/>
    <lineage>
        <taxon>Eukaryota</taxon>
        <taxon>Metazoa</taxon>
        <taxon>Spiralia</taxon>
        <taxon>Lophotrochozoa</taxon>
        <taxon>Mollusca</taxon>
        <taxon>Gastropoda</taxon>
        <taxon>Patellogastropoda</taxon>
        <taxon>Patelloidea</taxon>
        <taxon>Patellidae</taxon>
        <taxon>Patella</taxon>
    </lineage>
</organism>
<evidence type="ECO:0000256" key="1">
    <source>
        <dbReference type="SAM" id="MobiDB-lite"/>
    </source>
</evidence>
<feature type="compositionally biased region" description="Acidic residues" evidence="1">
    <location>
        <begin position="66"/>
        <end position="82"/>
    </location>
</feature>
<gene>
    <name evidence="3" type="ORF">SNE40_003298</name>
</gene>
<feature type="region of interest" description="Disordered" evidence="1">
    <location>
        <begin position="49"/>
        <end position="82"/>
    </location>
</feature>
<sequence>MASNGTSEETEPKEQKKEEEFDFFAPHPNPKPRVKNSFFEMVPDAYSEKSLAFTGDQRRVKKVPEPEPEEEKEPEPEPEPEPIVEEIVESKEYCVVDAQPWDTSKGVNTSYQHVFKSVLFPCAMFVLSVLNAFVVRNIFVPLGHWLKRTIL</sequence>
<evidence type="ECO:0000313" key="4">
    <source>
        <dbReference type="Proteomes" id="UP001347796"/>
    </source>
</evidence>
<feature type="compositionally biased region" description="Basic and acidic residues" evidence="1">
    <location>
        <begin position="56"/>
        <end position="65"/>
    </location>
</feature>
<evidence type="ECO:0000313" key="3">
    <source>
        <dbReference type="EMBL" id="KAK6191671.1"/>
    </source>
</evidence>
<dbReference type="Proteomes" id="UP001347796">
    <property type="component" value="Unassembled WGS sequence"/>
</dbReference>
<keyword evidence="4" id="KW-1185">Reference proteome</keyword>
<comment type="caution">
    <text evidence="3">The sequence shown here is derived from an EMBL/GenBank/DDBJ whole genome shotgun (WGS) entry which is preliminary data.</text>
</comment>